<keyword evidence="3" id="KW-1185">Reference proteome</keyword>
<dbReference type="GO" id="GO:0046657">
    <property type="term" value="P:folic acid catabolic process"/>
    <property type="evidence" value="ECO:0007669"/>
    <property type="project" value="TreeGrafter"/>
</dbReference>
<name>A0A412G2Q9_9FIRM</name>
<dbReference type="InterPro" id="IPR017439">
    <property type="entry name" value="Amidohydrolase"/>
</dbReference>
<dbReference type="Proteomes" id="UP000284178">
    <property type="component" value="Unassembled WGS sequence"/>
</dbReference>
<proteinExistence type="predicted"/>
<dbReference type="InterPro" id="IPR011650">
    <property type="entry name" value="Peptidase_M20_dimer"/>
</dbReference>
<dbReference type="PIRSF" id="PIRSF037227">
    <property type="entry name" value="Aminobenzoyl-glu_utiliz_pB"/>
    <property type="match status" value="1"/>
</dbReference>
<sequence length="474" mass="51498">MREGGSTVLSKTQNQALYELQKELWGYAEPGFLEHKSAKAMSDFLRREGFQVTEGLCGMDTAFVGVWGSGKPVICLLAEFDALYGLSQEADVAEYKPIEGMATGHGCGHHLLGVGSIAAAMIVKDYLEKNKLPGTIKMVGCPAEESGSGKAYLARDGFFADADAAITWHPSTLNVVSSGSHQSCIQCYFRFHGVSSHAAGNPEAGRSALDAAELMSVGVNYLREHMDSKERVHYAYTNAGGISPNVVQAEAEVKYLVRSTTNPKCQKLYERVINIAKGAALMTGTTCDVIFDEGLSNVIPNFTLEQVLEEAFLETGAPEYTEAERAYAKQFRDTYPLDPESEVTASIAEPKTLIANIQNSDICDIVLRHRCVDECSMGSTDVGDVSWVVPTAQINTACYSYGAGGHTWQWVAQGKSTLAYKGMMLAAEVMAKAVEKCFEQPEIITKAKAEFDERLGGQTYECLIPSDVKPHIIQ</sequence>
<reference evidence="2 3" key="1">
    <citation type="submission" date="2018-08" db="EMBL/GenBank/DDBJ databases">
        <title>A genome reference for cultivated species of the human gut microbiota.</title>
        <authorList>
            <person name="Zou Y."/>
            <person name="Xue W."/>
            <person name="Luo G."/>
        </authorList>
    </citation>
    <scope>NUCLEOTIDE SEQUENCE [LARGE SCALE GENOMIC DNA]</scope>
    <source>
        <strain evidence="2 3">AF24-29</strain>
    </source>
</reference>
<evidence type="ECO:0000313" key="3">
    <source>
        <dbReference type="Proteomes" id="UP000284178"/>
    </source>
</evidence>
<evidence type="ECO:0000259" key="1">
    <source>
        <dbReference type="Pfam" id="PF07687"/>
    </source>
</evidence>
<keyword evidence="2" id="KW-0378">Hydrolase</keyword>
<dbReference type="Pfam" id="PF01546">
    <property type="entry name" value="Peptidase_M20"/>
    <property type="match status" value="1"/>
</dbReference>
<evidence type="ECO:0000313" key="2">
    <source>
        <dbReference type="EMBL" id="RGR74699.1"/>
    </source>
</evidence>
<dbReference type="PANTHER" id="PTHR30575">
    <property type="entry name" value="PEPTIDASE M20"/>
    <property type="match status" value="1"/>
</dbReference>
<dbReference type="SUPFAM" id="SSF55031">
    <property type="entry name" value="Bacterial exopeptidase dimerisation domain"/>
    <property type="match status" value="1"/>
</dbReference>
<dbReference type="GO" id="GO:0005737">
    <property type="term" value="C:cytoplasm"/>
    <property type="evidence" value="ECO:0007669"/>
    <property type="project" value="TreeGrafter"/>
</dbReference>
<dbReference type="InterPro" id="IPR002933">
    <property type="entry name" value="Peptidase_M20"/>
</dbReference>
<protein>
    <submittedName>
        <fullName evidence="2">Amidohydrolase</fullName>
    </submittedName>
</protein>
<dbReference type="Pfam" id="PF07687">
    <property type="entry name" value="M20_dimer"/>
    <property type="match status" value="1"/>
</dbReference>
<accession>A0A412G2Q9</accession>
<dbReference type="AlphaFoldDB" id="A0A412G2Q9"/>
<organism evidence="2 3">
    <name type="scientific">Holdemania filiformis</name>
    <dbReference type="NCBI Taxonomy" id="61171"/>
    <lineage>
        <taxon>Bacteria</taxon>
        <taxon>Bacillati</taxon>
        <taxon>Bacillota</taxon>
        <taxon>Erysipelotrichia</taxon>
        <taxon>Erysipelotrichales</taxon>
        <taxon>Erysipelotrichaceae</taxon>
        <taxon>Holdemania</taxon>
    </lineage>
</organism>
<dbReference type="PANTHER" id="PTHR30575:SF0">
    <property type="entry name" value="XAA-ARG DIPEPTIDASE"/>
    <property type="match status" value="1"/>
</dbReference>
<dbReference type="Gene3D" id="3.40.630.10">
    <property type="entry name" value="Zn peptidases"/>
    <property type="match status" value="2"/>
</dbReference>
<dbReference type="InterPro" id="IPR052030">
    <property type="entry name" value="Peptidase_M20/M20A_hydrolases"/>
</dbReference>
<dbReference type="Gene3D" id="3.30.70.360">
    <property type="match status" value="1"/>
</dbReference>
<dbReference type="EMBL" id="QRUP01000008">
    <property type="protein sequence ID" value="RGR74699.1"/>
    <property type="molecule type" value="Genomic_DNA"/>
</dbReference>
<dbReference type="GO" id="GO:0071713">
    <property type="term" value="F:para-aminobenzoyl-glutamate hydrolase activity"/>
    <property type="evidence" value="ECO:0007669"/>
    <property type="project" value="TreeGrafter"/>
</dbReference>
<dbReference type="InterPro" id="IPR017145">
    <property type="entry name" value="Aminobenzoyl-glu_utiliz_pB"/>
</dbReference>
<comment type="caution">
    <text evidence="2">The sequence shown here is derived from an EMBL/GenBank/DDBJ whole genome shotgun (WGS) entry which is preliminary data.</text>
</comment>
<dbReference type="GO" id="GO:0016805">
    <property type="term" value="F:dipeptidase activity"/>
    <property type="evidence" value="ECO:0007669"/>
    <property type="project" value="TreeGrafter"/>
</dbReference>
<dbReference type="InterPro" id="IPR036264">
    <property type="entry name" value="Bact_exopeptidase_dim_dom"/>
</dbReference>
<dbReference type="SUPFAM" id="SSF53187">
    <property type="entry name" value="Zn-dependent exopeptidases"/>
    <property type="match status" value="1"/>
</dbReference>
<feature type="domain" description="Peptidase M20 dimerisation" evidence="1">
    <location>
        <begin position="182"/>
        <end position="276"/>
    </location>
</feature>
<gene>
    <name evidence="2" type="ORF">DWY25_07920</name>
</gene>
<dbReference type="NCBIfam" id="TIGR01891">
    <property type="entry name" value="amidohydrolases"/>
    <property type="match status" value="1"/>
</dbReference>
<dbReference type="FunFam" id="3.30.70.360:FF:000004">
    <property type="entry name" value="Peptidase M20 domain-containing protein 2"/>
    <property type="match status" value="1"/>
</dbReference>